<evidence type="ECO:0000256" key="1">
    <source>
        <dbReference type="SAM" id="MobiDB-lite"/>
    </source>
</evidence>
<evidence type="ECO:0000313" key="3">
    <source>
        <dbReference type="Proteomes" id="UP000499080"/>
    </source>
</evidence>
<dbReference type="EMBL" id="BGPR01016323">
    <property type="protein sequence ID" value="GBN72579.1"/>
    <property type="molecule type" value="Genomic_DNA"/>
</dbReference>
<gene>
    <name evidence="2" type="ORF">AVEN_202529_1</name>
</gene>
<keyword evidence="3" id="KW-1185">Reference proteome</keyword>
<protein>
    <submittedName>
        <fullName evidence="2">Uncharacterized protein</fullName>
    </submittedName>
</protein>
<accession>A0A4Y2RBE0</accession>
<sequence length="136" mass="15057">MDENTNDELFRRPLAIGVLKWTKFSVKGRGSLVVRSRPRNRRVPVSKLDFTEDLPWFEGLLHVKSNALFGEGKRGASPGVVLVTRPRFECQPRCRPRHPTAVVVPGQVSSSSPDRGSKGRSPSKIALVLLQNGTLT</sequence>
<evidence type="ECO:0000313" key="2">
    <source>
        <dbReference type="EMBL" id="GBN72579.1"/>
    </source>
</evidence>
<reference evidence="2 3" key="1">
    <citation type="journal article" date="2019" name="Sci. Rep.">
        <title>Orb-weaving spider Araneus ventricosus genome elucidates the spidroin gene catalogue.</title>
        <authorList>
            <person name="Kono N."/>
            <person name="Nakamura H."/>
            <person name="Ohtoshi R."/>
            <person name="Moran D.A.P."/>
            <person name="Shinohara A."/>
            <person name="Yoshida Y."/>
            <person name="Fujiwara M."/>
            <person name="Mori M."/>
            <person name="Tomita M."/>
            <person name="Arakawa K."/>
        </authorList>
    </citation>
    <scope>NUCLEOTIDE SEQUENCE [LARGE SCALE GENOMIC DNA]</scope>
</reference>
<feature type="region of interest" description="Disordered" evidence="1">
    <location>
        <begin position="103"/>
        <end position="123"/>
    </location>
</feature>
<feature type="compositionally biased region" description="Low complexity" evidence="1">
    <location>
        <begin position="103"/>
        <end position="113"/>
    </location>
</feature>
<proteinExistence type="predicted"/>
<organism evidence="2 3">
    <name type="scientific">Araneus ventricosus</name>
    <name type="common">Orbweaver spider</name>
    <name type="synonym">Epeira ventricosa</name>
    <dbReference type="NCBI Taxonomy" id="182803"/>
    <lineage>
        <taxon>Eukaryota</taxon>
        <taxon>Metazoa</taxon>
        <taxon>Ecdysozoa</taxon>
        <taxon>Arthropoda</taxon>
        <taxon>Chelicerata</taxon>
        <taxon>Arachnida</taxon>
        <taxon>Araneae</taxon>
        <taxon>Araneomorphae</taxon>
        <taxon>Entelegynae</taxon>
        <taxon>Araneoidea</taxon>
        <taxon>Araneidae</taxon>
        <taxon>Araneus</taxon>
    </lineage>
</organism>
<dbReference type="AlphaFoldDB" id="A0A4Y2RBE0"/>
<name>A0A4Y2RBE0_ARAVE</name>
<comment type="caution">
    <text evidence="2">The sequence shown here is derived from an EMBL/GenBank/DDBJ whole genome shotgun (WGS) entry which is preliminary data.</text>
</comment>
<dbReference type="Proteomes" id="UP000499080">
    <property type="component" value="Unassembled WGS sequence"/>
</dbReference>